<sequence length="125" mass="14379">MQEVIELEKRLLEPAIRRSRPLHESLLHPEFVEIGYSGTEYTREDVIVSLVSCSGIEDKFFTRDFSLGPVTESLCLLTYKSASVQELGEMHRFAIRSSIWKFEGGRWQLRFHQATPVVEGFSTIT</sequence>
<gene>
    <name evidence="2" type="ordered locus">TERTU_2351</name>
</gene>
<dbReference type="RefSeq" id="WP_015820276.1">
    <property type="nucleotide sequence ID" value="NC_012997.1"/>
</dbReference>
<dbReference type="SUPFAM" id="SSF54427">
    <property type="entry name" value="NTF2-like"/>
    <property type="match status" value="1"/>
</dbReference>
<reference evidence="2 3" key="1">
    <citation type="journal article" date="2009" name="PLoS ONE">
        <title>The complete genome of Teredinibacter turnerae T7901: an intracellular endosymbiont of marine wood-boring bivalves (shipworms).</title>
        <authorList>
            <person name="Yang J.C."/>
            <person name="Madupu R."/>
            <person name="Durkin A.S."/>
            <person name="Ekborg N.A."/>
            <person name="Pedamallu C.S."/>
            <person name="Hostetler J.B."/>
            <person name="Radune D."/>
            <person name="Toms B.S."/>
            <person name="Henrissat B."/>
            <person name="Coutinho P.M."/>
            <person name="Schwarz S."/>
            <person name="Field L."/>
            <person name="Trindade-Silva A.E."/>
            <person name="Soares C.A.G."/>
            <person name="Elshahawi S."/>
            <person name="Hanora A."/>
            <person name="Schmidt E.W."/>
            <person name="Haygood M.G."/>
            <person name="Posfai J."/>
            <person name="Benner J."/>
            <person name="Madinger C."/>
            <person name="Nove J."/>
            <person name="Anton B."/>
            <person name="Chaudhary K."/>
            <person name="Foster J."/>
            <person name="Holman A."/>
            <person name="Kumar S."/>
            <person name="Lessard P.A."/>
            <person name="Luyten Y.A."/>
            <person name="Slatko B."/>
            <person name="Wood N."/>
            <person name="Wu B."/>
            <person name="Teplitski M."/>
            <person name="Mougous J.D."/>
            <person name="Ward N."/>
            <person name="Eisen J.A."/>
            <person name="Badger J.H."/>
            <person name="Distel D.L."/>
        </authorList>
    </citation>
    <scope>NUCLEOTIDE SEQUENCE [LARGE SCALE GENOMIC DNA]</scope>
    <source>
        <strain evidence="3">ATCC 39867 / T7901</strain>
    </source>
</reference>
<dbReference type="Proteomes" id="UP000009080">
    <property type="component" value="Chromosome"/>
</dbReference>
<evidence type="ECO:0000313" key="3">
    <source>
        <dbReference type="Proteomes" id="UP000009080"/>
    </source>
</evidence>
<dbReference type="OrthoDB" id="121974at2"/>
<dbReference type="InterPro" id="IPR027843">
    <property type="entry name" value="DUF4440"/>
</dbReference>
<dbReference type="Gene3D" id="3.10.450.50">
    <property type="match status" value="1"/>
</dbReference>
<dbReference type="AlphaFoldDB" id="C5BK93"/>
<feature type="domain" description="DUF4440" evidence="1">
    <location>
        <begin position="4"/>
        <end position="109"/>
    </location>
</feature>
<evidence type="ECO:0000313" key="2">
    <source>
        <dbReference type="EMBL" id="ACR14160.1"/>
    </source>
</evidence>
<proteinExistence type="predicted"/>
<keyword evidence="3" id="KW-1185">Reference proteome</keyword>
<evidence type="ECO:0000259" key="1">
    <source>
        <dbReference type="Pfam" id="PF14534"/>
    </source>
</evidence>
<organism evidence="2 3">
    <name type="scientific">Teredinibacter turnerae (strain ATCC 39867 / T7901)</name>
    <dbReference type="NCBI Taxonomy" id="377629"/>
    <lineage>
        <taxon>Bacteria</taxon>
        <taxon>Pseudomonadati</taxon>
        <taxon>Pseudomonadota</taxon>
        <taxon>Gammaproteobacteria</taxon>
        <taxon>Cellvibrionales</taxon>
        <taxon>Cellvibrionaceae</taxon>
        <taxon>Teredinibacter</taxon>
    </lineage>
</organism>
<dbReference type="EMBL" id="CP001614">
    <property type="protein sequence ID" value="ACR14160.1"/>
    <property type="molecule type" value="Genomic_DNA"/>
</dbReference>
<dbReference type="Pfam" id="PF14534">
    <property type="entry name" value="DUF4440"/>
    <property type="match status" value="1"/>
</dbReference>
<dbReference type="KEGG" id="ttu:TERTU_2351"/>
<name>C5BK93_TERTT</name>
<accession>C5BK93</accession>
<dbReference type="HOGENOM" id="CLU_119560_0_2_6"/>
<dbReference type="InterPro" id="IPR032710">
    <property type="entry name" value="NTF2-like_dom_sf"/>
</dbReference>
<dbReference type="eggNOG" id="COG4994">
    <property type="taxonomic scope" value="Bacteria"/>
</dbReference>
<protein>
    <recommendedName>
        <fullName evidence="1">DUF4440 domain-containing protein</fullName>
    </recommendedName>
</protein>